<name>A0A7W9PU09_9ACTN</name>
<evidence type="ECO:0000256" key="1">
    <source>
        <dbReference type="SAM" id="MobiDB-lite"/>
    </source>
</evidence>
<dbReference type="EMBL" id="JACHJK010000005">
    <property type="protein sequence ID" value="MBB5927639.1"/>
    <property type="molecule type" value="Genomic_DNA"/>
</dbReference>
<feature type="region of interest" description="Disordered" evidence="1">
    <location>
        <begin position="41"/>
        <end position="61"/>
    </location>
</feature>
<accession>A0A7W9PU09</accession>
<evidence type="ECO:0000313" key="3">
    <source>
        <dbReference type="Proteomes" id="UP000585836"/>
    </source>
</evidence>
<dbReference type="Proteomes" id="UP000585836">
    <property type="component" value="Unassembled WGS sequence"/>
</dbReference>
<feature type="compositionally biased region" description="Basic and acidic residues" evidence="1">
    <location>
        <begin position="50"/>
        <end position="61"/>
    </location>
</feature>
<proteinExistence type="predicted"/>
<gene>
    <name evidence="2" type="ORF">FHS34_003102</name>
</gene>
<sequence>MAFTSAQQDGPEPDRSGQEHLTTTTEQGRFCVARCSCGWRGPARRARSQARADAEGHPAGL</sequence>
<dbReference type="RefSeq" id="WP_184965393.1">
    <property type="nucleotide sequence ID" value="NZ_BAAAWF010000088.1"/>
</dbReference>
<protein>
    <submittedName>
        <fullName evidence="2">Uncharacterized protein</fullName>
    </submittedName>
</protein>
<keyword evidence="3" id="KW-1185">Reference proteome</keyword>
<evidence type="ECO:0000313" key="2">
    <source>
        <dbReference type="EMBL" id="MBB5927639.1"/>
    </source>
</evidence>
<dbReference type="AlphaFoldDB" id="A0A7W9PU09"/>
<comment type="caution">
    <text evidence="2">The sequence shown here is derived from an EMBL/GenBank/DDBJ whole genome shotgun (WGS) entry which is preliminary data.</text>
</comment>
<feature type="region of interest" description="Disordered" evidence="1">
    <location>
        <begin position="1"/>
        <end position="25"/>
    </location>
</feature>
<reference evidence="2 3" key="1">
    <citation type="submission" date="2020-08" db="EMBL/GenBank/DDBJ databases">
        <title>Genomic Encyclopedia of Type Strains, Phase III (KMG-III): the genomes of soil and plant-associated and newly described type strains.</title>
        <authorList>
            <person name="Whitman W."/>
        </authorList>
    </citation>
    <scope>NUCLEOTIDE SEQUENCE [LARGE SCALE GENOMIC DNA]</scope>
    <source>
        <strain evidence="2 3">CECT 3313</strain>
    </source>
</reference>
<organism evidence="2 3">
    <name type="scientific">Streptomyces echinatus</name>
    <dbReference type="NCBI Taxonomy" id="67293"/>
    <lineage>
        <taxon>Bacteria</taxon>
        <taxon>Bacillati</taxon>
        <taxon>Actinomycetota</taxon>
        <taxon>Actinomycetes</taxon>
        <taxon>Kitasatosporales</taxon>
        <taxon>Streptomycetaceae</taxon>
        <taxon>Streptomyces</taxon>
    </lineage>
</organism>